<dbReference type="SUPFAM" id="SSF46894">
    <property type="entry name" value="C-terminal effector domain of the bipartite response regulators"/>
    <property type="match status" value="1"/>
</dbReference>
<dbReference type="GO" id="GO:0000156">
    <property type="term" value="F:phosphorelay response regulator activity"/>
    <property type="evidence" value="ECO:0007669"/>
    <property type="project" value="TreeGrafter"/>
</dbReference>
<dbReference type="CDD" id="cd17574">
    <property type="entry name" value="REC_OmpR"/>
    <property type="match status" value="1"/>
</dbReference>
<evidence type="ECO:0000259" key="10">
    <source>
        <dbReference type="PROSITE" id="PS51755"/>
    </source>
</evidence>
<dbReference type="Gene3D" id="6.10.250.690">
    <property type="match status" value="1"/>
</dbReference>
<gene>
    <name evidence="11" type="ORF">SAMN05444955_11091</name>
</gene>
<feature type="DNA-binding region" description="OmpR/PhoB-type" evidence="8">
    <location>
        <begin position="132"/>
        <end position="230"/>
    </location>
</feature>
<dbReference type="InterPro" id="IPR001789">
    <property type="entry name" value="Sig_transdc_resp-reg_receiver"/>
</dbReference>
<evidence type="ECO:0000256" key="3">
    <source>
        <dbReference type="ARBA" id="ARBA00023012"/>
    </source>
</evidence>
<keyword evidence="12" id="KW-1185">Reference proteome</keyword>
<dbReference type="GO" id="GO:0000976">
    <property type="term" value="F:transcription cis-regulatory region binding"/>
    <property type="evidence" value="ECO:0007669"/>
    <property type="project" value="TreeGrafter"/>
</dbReference>
<accession>A0A1H8G6G6</accession>
<dbReference type="AlphaFoldDB" id="A0A1H8G6G6"/>
<proteinExistence type="predicted"/>
<comment type="subcellular location">
    <subcellularLocation>
        <location evidence="1">Cytoplasm</location>
    </subcellularLocation>
</comment>
<dbReference type="SUPFAM" id="SSF52172">
    <property type="entry name" value="CheY-like"/>
    <property type="match status" value="1"/>
</dbReference>
<dbReference type="InterPro" id="IPR011006">
    <property type="entry name" value="CheY-like_superfamily"/>
</dbReference>
<feature type="domain" description="Response regulatory" evidence="9">
    <location>
        <begin position="6"/>
        <end position="119"/>
    </location>
</feature>
<dbReference type="FunFam" id="3.40.50.2300:FF:000001">
    <property type="entry name" value="DNA-binding response regulator PhoB"/>
    <property type="match status" value="1"/>
</dbReference>
<dbReference type="InterPro" id="IPR036388">
    <property type="entry name" value="WH-like_DNA-bd_sf"/>
</dbReference>
<dbReference type="RefSeq" id="WP_089969649.1">
    <property type="nucleotide sequence ID" value="NZ_FOCQ01000010.1"/>
</dbReference>
<reference evidence="11 12" key="1">
    <citation type="submission" date="2016-10" db="EMBL/GenBank/DDBJ databases">
        <authorList>
            <person name="de Groot N.N."/>
        </authorList>
    </citation>
    <scope>NUCLEOTIDE SEQUENCE [LARGE SCALE GENOMIC DNA]</scope>
    <source>
        <strain evidence="11 12">DSM 46701</strain>
    </source>
</reference>
<keyword evidence="3" id="KW-0902">Two-component regulatory system</keyword>
<dbReference type="Gene3D" id="3.40.50.2300">
    <property type="match status" value="1"/>
</dbReference>
<dbReference type="InterPro" id="IPR039420">
    <property type="entry name" value="WalR-like"/>
</dbReference>
<name>A0A1H8G6G6_9BACL</name>
<evidence type="ECO:0000256" key="6">
    <source>
        <dbReference type="ARBA" id="ARBA00023163"/>
    </source>
</evidence>
<dbReference type="CDD" id="cd00383">
    <property type="entry name" value="trans_reg_C"/>
    <property type="match status" value="1"/>
</dbReference>
<evidence type="ECO:0000256" key="7">
    <source>
        <dbReference type="PROSITE-ProRule" id="PRU00169"/>
    </source>
</evidence>
<dbReference type="STRING" id="1173111.SAMN05444955_11091"/>
<keyword evidence="5 8" id="KW-0238">DNA-binding</keyword>
<feature type="modified residue" description="4-aspartylphosphate" evidence="7">
    <location>
        <position position="55"/>
    </location>
</feature>
<evidence type="ECO:0000256" key="5">
    <source>
        <dbReference type="ARBA" id="ARBA00023125"/>
    </source>
</evidence>
<dbReference type="SMART" id="SM00862">
    <property type="entry name" value="Trans_reg_C"/>
    <property type="match status" value="1"/>
</dbReference>
<dbReference type="GO" id="GO:0005829">
    <property type="term" value="C:cytosol"/>
    <property type="evidence" value="ECO:0007669"/>
    <property type="project" value="TreeGrafter"/>
</dbReference>
<evidence type="ECO:0000313" key="12">
    <source>
        <dbReference type="Proteomes" id="UP000199695"/>
    </source>
</evidence>
<evidence type="ECO:0000259" key="9">
    <source>
        <dbReference type="PROSITE" id="PS50110"/>
    </source>
</evidence>
<sequence>MTTKDTILIVDDELAIGELLRDFLEAENYQVFLAADSEECFRLLEQHRIDCILLDIMLPGQTGFDICKRIRQTNNVPILFLSALDQDLHIIRGLGIGGDDYITKNSSPGEIVARVKAVLRRSKQHMPAPVKDSHLDFGSLKIDVLSHEVWLNNEKITFTAKEFELLRFLAEHANQVFTHEQLYESIWGDYLEDSHLVRVYISRIREKIEEDPSKPEWIQTVWGVGYKFSGK</sequence>
<dbReference type="SMART" id="SM00448">
    <property type="entry name" value="REC"/>
    <property type="match status" value="1"/>
</dbReference>
<dbReference type="EMBL" id="FOCQ01000010">
    <property type="protein sequence ID" value="SEN39345.1"/>
    <property type="molecule type" value="Genomic_DNA"/>
</dbReference>
<dbReference type="InterPro" id="IPR016032">
    <property type="entry name" value="Sig_transdc_resp-reg_C-effctor"/>
</dbReference>
<keyword evidence="4" id="KW-0805">Transcription regulation</keyword>
<dbReference type="Proteomes" id="UP000199695">
    <property type="component" value="Unassembled WGS sequence"/>
</dbReference>
<dbReference type="PANTHER" id="PTHR48111:SF40">
    <property type="entry name" value="PHOSPHATE REGULON TRANSCRIPTIONAL REGULATORY PROTEIN PHOB"/>
    <property type="match status" value="1"/>
</dbReference>
<organism evidence="11 12">
    <name type="scientific">Lihuaxuella thermophila</name>
    <dbReference type="NCBI Taxonomy" id="1173111"/>
    <lineage>
        <taxon>Bacteria</taxon>
        <taxon>Bacillati</taxon>
        <taxon>Bacillota</taxon>
        <taxon>Bacilli</taxon>
        <taxon>Bacillales</taxon>
        <taxon>Thermoactinomycetaceae</taxon>
        <taxon>Lihuaxuella</taxon>
    </lineage>
</organism>
<dbReference type="Gene3D" id="1.10.10.10">
    <property type="entry name" value="Winged helix-like DNA-binding domain superfamily/Winged helix DNA-binding domain"/>
    <property type="match status" value="1"/>
</dbReference>
<evidence type="ECO:0000256" key="2">
    <source>
        <dbReference type="ARBA" id="ARBA00022553"/>
    </source>
</evidence>
<dbReference type="GO" id="GO:0006355">
    <property type="term" value="P:regulation of DNA-templated transcription"/>
    <property type="evidence" value="ECO:0007669"/>
    <property type="project" value="InterPro"/>
</dbReference>
<feature type="domain" description="OmpR/PhoB-type" evidence="10">
    <location>
        <begin position="132"/>
        <end position="230"/>
    </location>
</feature>
<evidence type="ECO:0000256" key="1">
    <source>
        <dbReference type="ARBA" id="ARBA00004496"/>
    </source>
</evidence>
<dbReference type="Pfam" id="PF00486">
    <property type="entry name" value="Trans_reg_C"/>
    <property type="match status" value="1"/>
</dbReference>
<dbReference type="InterPro" id="IPR001867">
    <property type="entry name" value="OmpR/PhoB-type_DNA-bd"/>
</dbReference>
<protein>
    <submittedName>
        <fullName evidence="11">DNA-binding response regulator, OmpR family, contains REC and winged-helix (WHTH) domain</fullName>
    </submittedName>
</protein>
<evidence type="ECO:0000256" key="4">
    <source>
        <dbReference type="ARBA" id="ARBA00023015"/>
    </source>
</evidence>
<dbReference type="Pfam" id="PF00072">
    <property type="entry name" value="Response_reg"/>
    <property type="match status" value="1"/>
</dbReference>
<dbReference type="PROSITE" id="PS51755">
    <property type="entry name" value="OMPR_PHOB"/>
    <property type="match status" value="1"/>
</dbReference>
<dbReference type="GO" id="GO:0032993">
    <property type="term" value="C:protein-DNA complex"/>
    <property type="evidence" value="ECO:0007669"/>
    <property type="project" value="TreeGrafter"/>
</dbReference>
<evidence type="ECO:0000313" key="11">
    <source>
        <dbReference type="EMBL" id="SEN39345.1"/>
    </source>
</evidence>
<dbReference type="FunFam" id="1.10.10.10:FF:000018">
    <property type="entry name" value="DNA-binding response regulator ResD"/>
    <property type="match status" value="1"/>
</dbReference>
<dbReference type="OrthoDB" id="9790442at2"/>
<evidence type="ECO:0000256" key="8">
    <source>
        <dbReference type="PROSITE-ProRule" id="PRU01091"/>
    </source>
</evidence>
<dbReference type="PROSITE" id="PS50110">
    <property type="entry name" value="RESPONSE_REGULATORY"/>
    <property type="match status" value="1"/>
</dbReference>
<keyword evidence="2 7" id="KW-0597">Phosphoprotein</keyword>
<dbReference type="PANTHER" id="PTHR48111">
    <property type="entry name" value="REGULATOR OF RPOS"/>
    <property type="match status" value="1"/>
</dbReference>
<keyword evidence="6" id="KW-0804">Transcription</keyword>